<organism evidence="2">
    <name type="scientific">Burkholderia pseudomallei</name>
    <name type="common">Pseudomonas pseudomallei</name>
    <dbReference type="NCBI Taxonomy" id="28450"/>
    <lineage>
        <taxon>Bacteria</taxon>
        <taxon>Pseudomonadati</taxon>
        <taxon>Pseudomonadota</taxon>
        <taxon>Betaproteobacteria</taxon>
        <taxon>Burkholderiales</taxon>
        <taxon>Burkholderiaceae</taxon>
        <taxon>Burkholderia</taxon>
        <taxon>pseudomallei group</taxon>
    </lineage>
</organism>
<gene>
    <name evidence="2" type="ORF">pBPS017</name>
</gene>
<feature type="region of interest" description="Disordered" evidence="1">
    <location>
        <begin position="38"/>
        <end position="73"/>
    </location>
</feature>
<feature type="compositionally biased region" description="Polar residues" evidence="1">
    <location>
        <begin position="55"/>
        <end position="69"/>
    </location>
</feature>
<keyword evidence="2" id="KW-0614">Plasmid</keyword>
<sequence length="239" mass="25792">MRGRVSRCAPSRTHPALVSLTSSLLRLLGSQGDELRGTAATLQPGSAPAERKTPTKGSKSWGPVSTNLRSHAMTRRDTKPKLHALLYVEQDHGVTELVAEIQRAVVGATGHEFAGTIEMRAFVNRDHAAAFGHRVVLNSVGPELNELRAAVRKMERMGQNMRKMDKELGEAPSFAEYVRRGMRAAGVGIVHVARDAAGRPRNASNYVTVRAEDGGSVLDAAGRLEVIALMLFGHRSEAA</sequence>
<dbReference type="AlphaFoldDB" id="A0A0C5B279"/>
<evidence type="ECO:0000313" key="2">
    <source>
        <dbReference type="EMBL" id="AJL34900.1"/>
    </source>
</evidence>
<accession>A0A0C5B279</accession>
<dbReference type="EMBL" id="KF418775">
    <property type="protein sequence ID" value="AJL34900.1"/>
    <property type="molecule type" value="Genomic_DNA"/>
</dbReference>
<proteinExistence type="predicted"/>
<geneLocation type="plasmid" evidence="2">
    <name>pBPSE01</name>
</geneLocation>
<evidence type="ECO:0000256" key="1">
    <source>
        <dbReference type="SAM" id="MobiDB-lite"/>
    </source>
</evidence>
<name>A0A0C5B279_BURPE</name>
<reference evidence="2" key="1">
    <citation type="submission" date="2013-07" db="EMBL/GenBank/DDBJ databases">
        <title>Complete sequence of a native Burkholderia pseudomallei plasmid.</title>
        <authorList>
            <person name="Stone J.K."/>
            <person name="Bollig M.C."/>
            <person name="Gibbons H.S."/>
            <person name="Mayo M."/>
            <person name="Currie B.J."/>
            <person name="Keim P."/>
            <person name="Tuanyok A."/>
        </authorList>
    </citation>
    <scope>NUCLEOTIDE SEQUENCE</scope>
    <source>
        <strain evidence="2">MSHR1950</strain>
        <plasmid evidence="2">pBPSE01</plasmid>
    </source>
</reference>
<protein>
    <submittedName>
        <fullName evidence="2">Uncharacterized protein</fullName>
    </submittedName>
</protein>